<protein>
    <submittedName>
        <fullName evidence="1">Uncharacterized protein</fullName>
    </submittedName>
</protein>
<gene>
    <name evidence="1" type="ORF">GDO81_001015</name>
</gene>
<name>A0AAV7DAF8_ENGPU</name>
<proteinExistence type="predicted"/>
<sequence length="86" mass="9008">MVGSGSNIFFKMQGLLVAAQSCKELKGRARTAHPNRPAILAPGPKSTCPPAYRRSLGGSLWTATSCAALLTWQTSAADGDNDVQGF</sequence>
<accession>A0AAV7DAF8</accession>
<dbReference type="EMBL" id="WNYA01000001">
    <property type="protein sequence ID" value="KAG8593970.1"/>
    <property type="molecule type" value="Genomic_DNA"/>
</dbReference>
<dbReference type="AlphaFoldDB" id="A0AAV7DAF8"/>
<comment type="caution">
    <text evidence="1">The sequence shown here is derived from an EMBL/GenBank/DDBJ whole genome shotgun (WGS) entry which is preliminary data.</text>
</comment>
<keyword evidence="2" id="KW-1185">Reference proteome</keyword>
<reference evidence="1" key="1">
    <citation type="thesis" date="2020" institute="ProQuest LLC" country="789 East Eisenhower Parkway, Ann Arbor, MI, USA">
        <title>Comparative Genomics and Chromosome Evolution.</title>
        <authorList>
            <person name="Mudd A.B."/>
        </authorList>
    </citation>
    <scope>NUCLEOTIDE SEQUENCE</scope>
    <source>
        <strain evidence="1">237g6f4</strain>
        <tissue evidence="1">Blood</tissue>
    </source>
</reference>
<dbReference type="Proteomes" id="UP000824782">
    <property type="component" value="Unassembled WGS sequence"/>
</dbReference>
<organism evidence="1 2">
    <name type="scientific">Engystomops pustulosus</name>
    <name type="common">Tungara frog</name>
    <name type="synonym">Physalaemus pustulosus</name>
    <dbReference type="NCBI Taxonomy" id="76066"/>
    <lineage>
        <taxon>Eukaryota</taxon>
        <taxon>Metazoa</taxon>
        <taxon>Chordata</taxon>
        <taxon>Craniata</taxon>
        <taxon>Vertebrata</taxon>
        <taxon>Euteleostomi</taxon>
        <taxon>Amphibia</taxon>
        <taxon>Batrachia</taxon>
        <taxon>Anura</taxon>
        <taxon>Neobatrachia</taxon>
        <taxon>Hyloidea</taxon>
        <taxon>Leptodactylidae</taxon>
        <taxon>Leiuperinae</taxon>
        <taxon>Engystomops</taxon>
    </lineage>
</organism>
<evidence type="ECO:0000313" key="2">
    <source>
        <dbReference type="Proteomes" id="UP000824782"/>
    </source>
</evidence>
<evidence type="ECO:0000313" key="1">
    <source>
        <dbReference type="EMBL" id="KAG8593970.1"/>
    </source>
</evidence>